<evidence type="ECO:0000259" key="4">
    <source>
        <dbReference type="Pfam" id="PF09312"/>
    </source>
</evidence>
<sequence length="212" mass="23969">MRSRYIATLVLAACVGLVSLTASAQDGYRQPLDRIIAVVNDDAIMESQLDDRVGQAQSRLQSQSVDLPPQSQLREQILERMIVEQIELQRAERLNLTVDDTELNQQVRAVAGQSNMNVEQFADALEGQGLSLDSVREQIRREMLILKVQQAEVSSRVNISEAEVERFLQQQSGATRDQARQAIFQQKAGDELEKWMQEIRGEAFVDNRLNES</sequence>
<proteinExistence type="predicted"/>
<dbReference type="RefSeq" id="WP_073435004.1">
    <property type="nucleotide sequence ID" value="NZ_BJXU01000041.1"/>
</dbReference>
<feature type="domain" description="SurA N-terminal" evidence="4">
    <location>
        <begin position="32"/>
        <end position="149"/>
    </location>
</feature>
<dbReference type="STRING" id="44933.SAMN05660971_01975"/>
<dbReference type="GO" id="GO:0003755">
    <property type="term" value="F:peptidyl-prolyl cis-trans isomerase activity"/>
    <property type="evidence" value="ECO:0007669"/>
    <property type="project" value="UniProtKB-KW"/>
</dbReference>
<evidence type="ECO:0000313" key="6">
    <source>
        <dbReference type="EMBL" id="SHM00216.1"/>
    </source>
</evidence>
<dbReference type="InterPro" id="IPR027304">
    <property type="entry name" value="Trigger_fact/SurA_dom_sf"/>
</dbReference>
<accession>A0A1M7F855</accession>
<dbReference type="EMBL" id="BJXU01000041">
    <property type="protein sequence ID" value="GEN23446.1"/>
    <property type="molecule type" value="Genomic_DNA"/>
</dbReference>
<evidence type="ECO:0000313" key="7">
    <source>
        <dbReference type="Proteomes" id="UP000184123"/>
    </source>
</evidence>
<keyword evidence="2" id="KW-0697">Rotamase</keyword>
<organism evidence="6 7">
    <name type="scientific">Halomonas cupida</name>
    <dbReference type="NCBI Taxonomy" id="44933"/>
    <lineage>
        <taxon>Bacteria</taxon>
        <taxon>Pseudomonadati</taxon>
        <taxon>Pseudomonadota</taxon>
        <taxon>Gammaproteobacteria</taxon>
        <taxon>Oceanospirillales</taxon>
        <taxon>Halomonadaceae</taxon>
        <taxon>Halomonas</taxon>
    </lineage>
</organism>
<gene>
    <name evidence="5" type="ORF">HCU01_13950</name>
    <name evidence="6" type="ORF">SAMN05660971_01975</name>
</gene>
<name>A0A1M7F855_9GAMM</name>
<keyword evidence="1 3" id="KW-0732">Signal</keyword>
<feature type="signal peptide" evidence="3">
    <location>
        <begin position="1"/>
        <end position="24"/>
    </location>
</feature>
<dbReference type="AlphaFoldDB" id="A0A1M7F855"/>
<dbReference type="PANTHER" id="PTHR47637">
    <property type="entry name" value="CHAPERONE SURA"/>
    <property type="match status" value="1"/>
</dbReference>
<evidence type="ECO:0000313" key="8">
    <source>
        <dbReference type="Proteomes" id="UP000321726"/>
    </source>
</evidence>
<dbReference type="Proteomes" id="UP000321726">
    <property type="component" value="Unassembled WGS sequence"/>
</dbReference>
<dbReference type="Gene3D" id="1.10.4030.10">
    <property type="entry name" value="Porin chaperone SurA, peptide-binding domain"/>
    <property type="match status" value="1"/>
</dbReference>
<evidence type="ECO:0000256" key="1">
    <source>
        <dbReference type="ARBA" id="ARBA00022729"/>
    </source>
</evidence>
<protein>
    <submittedName>
        <fullName evidence="6">Peptidyl-prolyl cis-trans isomerase SurA</fullName>
    </submittedName>
</protein>
<dbReference type="EMBL" id="FRCA01000004">
    <property type="protein sequence ID" value="SHM00216.1"/>
    <property type="molecule type" value="Genomic_DNA"/>
</dbReference>
<dbReference type="OrthoDB" id="14196at2"/>
<dbReference type="Proteomes" id="UP000184123">
    <property type="component" value="Unassembled WGS sequence"/>
</dbReference>
<dbReference type="InterPro" id="IPR050280">
    <property type="entry name" value="OMP_Chaperone_SurA"/>
</dbReference>
<evidence type="ECO:0000256" key="2">
    <source>
        <dbReference type="ARBA" id="ARBA00023110"/>
    </source>
</evidence>
<feature type="chain" id="PRO_5012048359" evidence="3">
    <location>
        <begin position="25"/>
        <end position="212"/>
    </location>
</feature>
<evidence type="ECO:0000313" key="5">
    <source>
        <dbReference type="EMBL" id="GEN23446.1"/>
    </source>
</evidence>
<keyword evidence="8" id="KW-1185">Reference proteome</keyword>
<dbReference type="InterPro" id="IPR015391">
    <property type="entry name" value="SurA_N"/>
</dbReference>
<keyword evidence="6" id="KW-0413">Isomerase</keyword>
<evidence type="ECO:0000256" key="3">
    <source>
        <dbReference type="SAM" id="SignalP"/>
    </source>
</evidence>
<dbReference type="Pfam" id="PF09312">
    <property type="entry name" value="SurA_N"/>
    <property type="match status" value="1"/>
</dbReference>
<dbReference type="PANTHER" id="PTHR47637:SF1">
    <property type="entry name" value="CHAPERONE SURA"/>
    <property type="match status" value="1"/>
</dbReference>
<reference evidence="6 7" key="1">
    <citation type="submission" date="2016-11" db="EMBL/GenBank/DDBJ databases">
        <authorList>
            <person name="Jaros S."/>
            <person name="Januszkiewicz K."/>
            <person name="Wedrychowicz H."/>
        </authorList>
    </citation>
    <scope>NUCLEOTIDE SEQUENCE [LARGE SCALE GENOMIC DNA]</scope>
    <source>
        <strain evidence="6 7">DSM 4740</strain>
    </source>
</reference>
<dbReference type="SUPFAM" id="SSF109998">
    <property type="entry name" value="Triger factor/SurA peptide-binding domain-like"/>
    <property type="match status" value="1"/>
</dbReference>
<reference evidence="5 8" key="2">
    <citation type="submission" date="2019-07" db="EMBL/GenBank/DDBJ databases">
        <title>Whole genome shotgun sequence of Halomonas cupida NBRC 102219.</title>
        <authorList>
            <person name="Hosoyama A."/>
            <person name="Uohara A."/>
            <person name="Ohji S."/>
            <person name="Ichikawa N."/>
        </authorList>
    </citation>
    <scope>NUCLEOTIDE SEQUENCE [LARGE SCALE GENOMIC DNA]</scope>
    <source>
        <strain evidence="5 8">NBRC 102219</strain>
    </source>
</reference>